<dbReference type="AlphaFoldDB" id="A0A1C4X0N5"/>
<evidence type="ECO:0000256" key="4">
    <source>
        <dbReference type="HAMAP-Rule" id="MF_01698"/>
    </source>
</evidence>
<dbReference type="Gene3D" id="3.40.630.30">
    <property type="match status" value="1"/>
</dbReference>
<sequence length="341" mass="36119">MTGVRVDRADRLDEAGIADVLALARAAGDADGADPLDEAVLLRLRDPRAAAVHLTTRTPEGRLVGYAHLDVTAPAQGTGLDLVVHPAYRRRGLGRAIATAALAEVSGTLPTDVGGALPAGVGGAVPVDAGGQPLAGAGSGQLRPDAVRAWAHGDHPAAAALAVDLGFGRARVLWQMRRSLTGPLTGPQLPDGVTLRAFRPGTDDDAWLALNARAFAEHPEQGRWTADDLRLRFAEPWFDPDGFLLAVEESTGRLLGFHWTKVHQRAGSTPIGEVYVLGVDPTAHRGGLGRVLTAAGLAYLRERRGLDRVMLYVDESNTAAVALYLRLGFAHWCAHVNYHRG</sequence>
<keyword evidence="3 4" id="KW-0012">Acyltransferase</keyword>
<dbReference type="InterPro" id="IPR017813">
    <property type="entry name" value="Mycothiol_AcTrfase"/>
</dbReference>
<organism evidence="6 7">
    <name type="scientific">Micromonospora echinospora</name>
    <name type="common">Micromonospora purpurea</name>
    <dbReference type="NCBI Taxonomy" id="1877"/>
    <lineage>
        <taxon>Bacteria</taxon>
        <taxon>Bacillati</taxon>
        <taxon>Actinomycetota</taxon>
        <taxon>Actinomycetes</taxon>
        <taxon>Micromonosporales</taxon>
        <taxon>Micromonosporaceae</taxon>
        <taxon>Micromonospora</taxon>
    </lineage>
</organism>
<feature type="binding site" evidence="4">
    <location>
        <position position="38"/>
    </location>
    <ligand>
        <name>1D-myo-inositol 2-(L-cysteinylamino)-2-deoxy-alpha-D-glucopyranoside</name>
        <dbReference type="ChEBI" id="CHEBI:58887"/>
    </ligand>
</feature>
<accession>A0A1C4X0N5</accession>
<dbReference type="HAMAP" id="MF_01698">
    <property type="entry name" value="MshD"/>
    <property type="match status" value="1"/>
</dbReference>
<evidence type="ECO:0000256" key="3">
    <source>
        <dbReference type="ARBA" id="ARBA00023315"/>
    </source>
</evidence>
<comment type="catalytic activity">
    <reaction evidence="4">
        <text>1D-myo-inositol 2-(L-cysteinylamino)-2-deoxy-alpha-D-glucopyranoside + acetyl-CoA = mycothiol + CoA + H(+)</text>
        <dbReference type="Rhea" id="RHEA:26172"/>
        <dbReference type="ChEBI" id="CHEBI:15378"/>
        <dbReference type="ChEBI" id="CHEBI:16768"/>
        <dbReference type="ChEBI" id="CHEBI:57287"/>
        <dbReference type="ChEBI" id="CHEBI:57288"/>
        <dbReference type="ChEBI" id="CHEBI:58887"/>
        <dbReference type="EC" id="2.3.1.189"/>
    </reaction>
</comment>
<dbReference type="SUPFAM" id="SSF55729">
    <property type="entry name" value="Acyl-CoA N-acyltransferases (Nat)"/>
    <property type="match status" value="1"/>
</dbReference>
<evidence type="ECO:0000259" key="5">
    <source>
        <dbReference type="PROSITE" id="PS51186"/>
    </source>
</evidence>
<feature type="domain" description="N-acetyltransferase" evidence="5">
    <location>
        <begin position="7"/>
        <end position="196"/>
    </location>
</feature>
<dbReference type="GO" id="GO:0010125">
    <property type="term" value="P:mycothiol biosynthetic process"/>
    <property type="evidence" value="ECO:0007669"/>
    <property type="project" value="UniProtKB-UniRule"/>
</dbReference>
<dbReference type="PIRSF" id="PIRSF021524">
    <property type="entry name" value="MSH_acetyltransferase"/>
    <property type="match status" value="1"/>
</dbReference>
<dbReference type="CDD" id="cd04301">
    <property type="entry name" value="NAT_SF"/>
    <property type="match status" value="2"/>
</dbReference>
<evidence type="ECO:0000313" key="7">
    <source>
        <dbReference type="Proteomes" id="UP000198253"/>
    </source>
</evidence>
<dbReference type="NCBIfam" id="TIGR03448">
    <property type="entry name" value="mycothiol_MshD"/>
    <property type="match status" value="1"/>
</dbReference>
<feature type="binding site" evidence="4">
    <location>
        <position position="220"/>
    </location>
    <ligand>
        <name>1D-myo-inositol 2-(L-cysteinylamino)-2-deoxy-alpha-D-glucopyranoside</name>
        <dbReference type="ChEBI" id="CHEBI:58887"/>
    </ligand>
</feature>
<dbReference type="OrthoDB" id="3208058at2"/>
<evidence type="ECO:0000313" key="6">
    <source>
        <dbReference type="EMBL" id="SCF01661.1"/>
    </source>
</evidence>
<dbReference type="PROSITE" id="PS51186">
    <property type="entry name" value="GNAT"/>
    <property type="match status" value="2"/>
</dbReference>
<proteinExistence type="inferred from homology"/>
<dbReference type="Pfam" id="PF00583">
    <property type="entry name" value="Acetyltransf_1"/>
    <property type="match status" value="1"/>
</dbReference>
<dbReference type="Pfam" id="PF13508">
    <property type="entry name" value="Acetyltransf_7"/>
    <property type="match status" value="1"/>
</dbReference>
<feature type="binding site" evidence="4">
    <location>
        <begin position="277"/>
        <end position="279"/>
    </location>
    <ligand>
        <name>acetyl-CoA</name>
        <dbReference type="ChEBI" id="CHEBI:57288"/>
        <label>2</label>
    </ligand>
</feature>
<dbReference type="InterPro" id="IPR016181">
    <property type="entry name" value="Acyl_CoA_acyltransferase"/>
</dbReference>
<dbReference type="PANTHER" id="PTHR43617">
    <property type="entry name" value="L-AMINO ACID N-ACETYLTRANSFERASE"/>
    <property type="match status" value="1"/>
</dbReference>
<comment type="function">
    <text evidence="4">Catalyzes the transfer of acetyl from acetyl-CoA to desacetylmycothiol (Cys-GlcN-Ins) to form mycothiol.</text>
</comment>
<keyword evidence="2 4" id="KW-0677">Repeat</keyword>
<comment type="subunit">
    <text evidence="4">Monomer.</text>
</comment>
<dbReference type="Proteomes" id="UP000198253">
    <property type="component" value="Chromosome I"/>
</dbReference>
<evidence type="ECO:0000256" key="1">
    <source>
        <dbReference type="ARBA" id="ARBA00022679"/>
    </source>
</evidence>
<comment type="similarity">
    <text evidence="4">Belongs to the acetyltransferase family. MshD subfamily.</text>
</comment>
<feature type="domain" description="N-acetyltransferase" evidence="5">
    <location>
        <begin position="193"/>
        <end position="341"/>
    </location>
</feature>
<dbReference type="InParanoid" id="A0A1C4X0N5"/>
<keyword evidence="7" id="KW-1185">Reference proteome</keyword>
<protein>
    <recommendedName>
        <fullName evidence="4">Mycothiol acetyltransferase</fullName>
        <shortName evidence="4">MSH acetyltransferase</shortName>
        <ecNumber evidence="4">2.3.1.189</ecNumber>
    </recommendedName>
    <alternativeName>
        <fullName evidence="4">Mycothiol synthase</fullName>
    </alternativeName>
</protein>
<name>A0A1C4X0N5_MICEC</name>
<gene>
    <name evidence="4" type="primary">mshD</name>
    <name evidence="6" type="ORF">GA0070618_2636</name>
</gene>
<dbReference type="PANTHER" id="PTHR43617:SF31">
    <property type="entry name" value="MYCOTHIOL ACETYLTRANSFERASE"/>
    <property type="match status" value="1"/>
</dbReference>
<dbReference type="GO" id="GO:0008999">
    <property type="term" value="F:protein-N-terminal-alanine acetyltransferase activity"/>
    <property type="evidence" value="ECO:0007669"/>
    <property type="project" value="TreeGrafter"/>
</dbReference>
<feature type="binding site" evidence="4">
    <location>
        <begin position="284"/>
        <end position="290"/>
    </location>
    <ligand>
        <name>acetyl-CoA</name>
        <dbReference type="ChEBI" id="CHEBI:57288"/>
        <label>2</label>
    </ligand>
</feature>
<feature type="binding site" evidence="4">
    <location>
        <position position="261"/>
    </location>
    <ligand>
        <name>1D-myo-inositol 2-(L-cysteinylamino)-2-deoxy-alpha-D-glucopyranoside</name>
        <dbReference type="ChEBI" id="CHEBI:58887"/>
    </ligand>
</feature>
<dbReference type="InterPro" id="IPR000182">
    <property type="entry name" value="GNAT_dom"/>
</dbReference>
<comment type="caution">
    <text evidence="4">Lacks conserved residue(s) required for the propagation of feature annotation.</text>
</comment>
<feature type="binding site" evidence="4">
    <location>
        <position position="312"/>
    </location>
    <ligand>
        <name>1D-myo-inositol 2-(L-cysteinylamino)-2-deoxy-alpha-D-glucopyranoside</name>
        <dbReference type="ChEBI" id="CHEBI:58887"/>
    </ligand>
</feature>
<feature type="binding site" evidence="4">
    <location>
        <begin position="82"/>
        <end position="84"/>
    </location>
    <ligand>
        <name>acetyl-CoA</name>
        <dbReference type="ChEBI" id="CHEBI:57288"/>
        <label>1</label>
    </ligand>
</feature>
<dbReference type="EMBL" id="LT607413">
    <property type="protein sequence ID" value="SCF01661.1"/>
    <property type="molecule type" value="Genomic_DNA"/>
</dbReference>
<feature type="binding site" evidence="4">
    <location>
        <position position="273"/>
    </location>
    <ligand>
        <name>1D-myo-inositol 2-(L-cysteinylamino)-2-deoxy-alpha-D-glucopyranoside</name>
        <dbReference type="ChEBI" id="CHEBI:58887"/>
    </ligand>
</feature>
<dbReference type="EC" id="2.3.1.189" evidence="4"/>
<evidence type="ECO:0000256" key="2">
    <source>
        <dbReference type="ARBA" id="ARBA00022737"/>
    </source>
</evidence>
<dbReference type="InterPro" id="IPR050276">
    <property type="entry name" value="MshD_Acetyltransferase"/>
</dbReference>
<keyword evidence="1 4" id="KW-0808">Transferase</keyword>
<reference evidence="7" key="1">
    <citation type="submission" date="2016-06" db="EMBL/GenBank/DDBJ databases">
        <authorList>
            <person name="Varghese N."/>
            <person name="Submissions Spin"/>
        </authorList>
    </citation>
    <scope>NUCLEOTIDE SEQUENCE [LARGE SCALE GENOMIC DNA]</scope>
    <source>
        <strain evidence="7">DSM 43816</strain>
    </source>
</reference>
<dbReference type="GO" id="GO:0035447">
    <property type="term" value="F:mycothiol synthase activity"/>
    <property type="evidence" value="ECO:0007669"/>
    <property type="project" value="UniProtKB-UniRule"/>
</dbReference>